<accession>A0A2T0V9Y0</accession>
<dbReference type="InterPro" id="IPR039422">
    <property type="entry name" value="MarR/SlyA-like"/>
</dbReference>
<dbReference type="Proteomes" id="UP000237983">
    <property type="component" value="Unassembled WGS sequence"/>
</dbReference>
<dbReference type="InterPro" id="IPR000835">
    <property type="entry name" value="HTH_MarR-typ"/>
</dbReference>
<evidence type="ECO:0000313" key="3">
    <source>
        <dbReference type="Proteomes" id="UP000237983"/>
    </source>
</evidence>
<protein>
    <submittedName>
        <fullName evidence="2">DNA-binding MarR family transcriptional regulator</fullName>
    </submittedName>
</protein>
<dbReference type="SMART" id="SM00347">
    <property type="entry name" value="HTH_MARR"/>
    <property type="match status" value="1"/>
</dbReference>
<sequence length="162" mass="18003">MDGPRNLSEPEKHVLSGFPDAALRFFRVLEQNRRRVAFEHGLSEIELRAFFRVAAAGTITPKDLAFELSLTKGAITGVSTRLVAAGVLRRVEHPVDRRSLHLELTPAGHDEMRVMHEDFRAMLSSAGTQLTESDLSRASEVLEELSRTMAERPDGGQDRLLG</sequence>
<keyword evidence="2" id="KW-0238">DNA-binding</keyword>
<dbReference type="GO" id="GO:0003700">
    <property type="term" value="F:DNA-binding transcription factor activity"/>
    <property type="evidence" value="ECO:0007669"/>
    <property type="project" value="InterPro"/>
</dbReference>
<dbReference type="Gene3D" id="1.10.10.10">
    <property type="entry name" value="Winged helix-like DNA-binding domain superfamily/Winged helix DNA-binding domain"/>
    <property type="match status" value="1"/>
</dbReference>
<dbReference type="RefSeq" id="WP_106214021.1">
    <property type="nucleotide sequence ID" value="NZ_PVTL01000008.1"/>
</dbReference>
<reference evidence="2 3" key="1">
    <citation type="submission" date="2018-03" db="EMBL/GenBank/DDBJ databases">
        <title>Genomic Encyclopedia of Type Strains, Phase III (KMG-III): the genomes of soil and plant-associated and newly described type strains.</title>
        <authorList>
            <person name="Whitman W."/>
        </authorList>
    </citation>
    <scope>NUCLEOTIDE SEQUENCE [LARGE SCALE GENOMIC DNA]</scope>
    <source>
        <strain evidence="2 3">CGMCC 1.12484</strain>
    </source>
</reference>
<dbReference type="GO" id="GO:0003677">
    <property type="term" value="F:DNA binding"/>
    <property type="evidence" value="ECO:0007669"/>
    <property type="project" value="UniProtKB-KW"/>
</dbReference>
<dbReference type="OrthoDB" id="162531at2"/>
<evidence type="ECO:0000259" key="1">
    <source>
        <dbReference type="PROSITE" id="PS50995"/>
    </source>
</evidence>
<dbReference type="AlphaFoldDB" id="A0A2T0V9Y0"/>
<dbReference type="GO" id="GO:0006950">
    <property type="term" value="P:response to stress"/>
    <property type="evidence" value="ECO:0007669"/>
    <property type="project" value="TreeGrafter"/>
</dbReference>
<dbReference type="EMBL" id="PVTL01000008">
    <property type="protein sequence ID" value="PRY66954.1"/>
    <property type="molecule type" value="Genomic_DNA"/>
</dbReference>
<gene>
    <name evidence="2" type="ORF">B0I08_10835</name>
</gene>
<name>A0A2T0V9Y0_9MICO</name>
<dbReference type="SUPFAM" id="SSF46785">
    <property type="entry name" value="Winged helix' DNA-binding domain"/>
    <property type="match status" value="1"/>
</dbReference>
<organism evidence="2 3">
    <name type="scientific">Glaciihabitans tibetensis</name>
    <dbReference type="NCBI Taxonomy" id="1266600"/>
    <lineage>
        <taxon>Bacteria</taxon>
        <taxon>Bacillati</taxon>
        <taxon>Actinomycetota</taxon>
        <taxon>Actinomycetes</taxon>
        <taxon>Micrococcales</taxon>
        <taxon>Microbacteriaceae</taxon>
        <taxon>Glaciihabitans</taxon>
    </lineage>
</organism>
<dbReference type="Pfam" id="PF01047">
    <property type="entry name" value="MarR"/>
    <property type="match status" value="1"/>
</dbReference>
<evidence type="ECO:0000313" key="2">
    <source>
        <dbReference type="EMBL" id="PRY66954.1"/>
    </source>
</evidence>
<feature type="domain" description="HTH marR-type" evidence="1">
    <location>
        <begin position="15"/>
        <end position="147"/>
    </location>
</feature>
<dbReference type="PANTHER" id="PTHR33164">
    <property type="entry name" value="TRANSCRIPTIONAL REGULATOR, MARR FAMILY"/>
    <property type="match status" value="1"/>
</dbReference>
<keyword evidence="3" id="KW-1185">Reference proteome</keyword>
<proteinExistence type="predicted"/>
<dbReference type="InterPro" id="IPR036388">
    <property type="entry name" value="WH-like_DNA-bd_sf"/>
</dbReference>
<comment type="caution">
    <text evidence="2">The sequence shown here is derived from an EMBL/GenBank/DDBJ whole genome shotgun (WGS) entry which is preliminary data.</text>
</comment>
<dbReference type="InterPro" id="IPR036390">
    <property type="entry name" value="WH_DNA-bd_sf"/>
</dbReference>
<dbReference type="PANTHER" id="PTHR33164:SF43">
    <property type="entry name" value="HTH-TYPE TRANSCRIPTIONAL REPRESSOR YETL"/>
    <property type="match status" value="1"/>
</dbReference>
<dbReference type="PROSITE" id="PS50995">
    <property type="entry name" value="HTH_MARR_2"/>
    <property type="match status" value="1"/>
</dbReference>